<feature type="binding site" evidence="14">
    <location>
        <begin position="228"/>
        <end position="229"/>
    </location>
    <ligand>
        <name>FMN</name>
        <dbReference type="ChEBI" id="CHEBI:58210"/>
    </ligand>
</feature>
<dbReference type="RefSeq" id="WP_111898027.1">
    <property type="nucleotide sequence ID" value="NZ_CP033459.1"/>
</dbReference>
<gene>
    <name evidence="16" type="primary">dusB</name>
    <name evidence="16" type="ORF">C7Y71_007970</name>
</gene>
<dbReference type="InterPro" id="IPR035587">
    <property type="entry name" value="DUS-like_FMN-bd"/>
</dbReference>
<dbReference type="Proteomes" id="UP000249375">
    <property type="component" value="Chromosome"/>
</dbReference>
<dbReference type="PIRSF" id="PIRSF006621">
    <property type="entry name" value="Dus"/>
    <property type="match status" value="1"/>
</dbReference>
<dbReference type="InterPro" id="IPR001269">
    <property type="entry name" value="DUS_fam"/>
</dbReference>
<dbReference type="PROSITE" id="PS01136">
    <property type="entry name" value="UPF0034"/>
    <property type="match status" value="1"/>
</dbReference>
<evidence type="ECO:0000256" key="2">
    <source>
        <dbReference type="ARBA" id="ARBA00002790"/>
    </source>
</evidence>
<feature type="active site" description="Proton donor" evidence="13">
    <location>
        <position position="102"/>
    </location>
</feature>
<evidence type="ECO:0000256" key="8">
    <source>
        <dbReference type="ARBA" id="ARBA00022884"/>
    </source>
</evidence>
<sequence length="343" mass="38332">MKIGKIDLGDRPLLLAPMEDVSDIGFRLLCRRMGAAMVYSEFVASDALVRMVKPSLAKLRVCDEERPVAIQIYGKDPIAMRDAAQIVVEQAHPDVLDMNFGCPVKRVAGKGAGAGLLQNIPLMLEIARNVVEAVDIPVTAKTRLGWDHNNKIIVDLAEQLQDTGIQALTIHGRTRSQMYTGEADWSLIKAVKDNPRMHIPIIGNGDICTAEQAIRAFDETGVDAVMIGRATFGRPWIFKEIYDALHPDVHDVKNFINSQYPVLSPDWKLDVLKEEILQSVERIDEYRGILHIRRHLAATPLFKGIPNFRQKRIAILRAETVEELFALLESTRELVAATESQLT</sequence>
<accession>A0A5P8E7P2</accession>
<feature type="binding site" evidence="14">
    <location>
        <position position="171"/>
    </location>
    <ligand>
        <name>FMN</name>
        <dbReference type="ChEBI" id="CHEBI:58210"/>
    </ligand>
</feature>
<dbReference type="Pfam" id="PF01207">
    <property type="entry name" value="Dus"/>
    <property type="match status" value="1"/>
</dbReference>
<dbReference type="SUPFAM" id="SSF51395">
    <property type="entry name" value="FMN-linked oxidoreductases"/>
    <property type="match status" value="1"/>
</dbReference>
<name>A0A5P8E7P2_9BACT</name>
<evidence type="ECO:0000256" key="12">
    <source>
        <dbReference type="PIRNR" id="PIRNR006621"/>
    </source>
</evidence>
<keyword evidence="3" id="KW-0820">tRNA-binding</keyword>
<keyword evidence="9 12" id="KW-0560">Oxidoreductase</keyword>
<proteinExistence type="inferred from homology"/>
<feature type="domain" description="DUS-like FMN-binding" evidence="15">
    <location>
        <begin position="14"/>
        <end position="310"/>
    </location>
</feature>
<keyword evidence="4 12" id="KW-0285">Flavoprotein</keyword>
<dbReference type="InterPro" id="IPR013785">
    <property type="entry name" value="Aldolase_TIM"/>
</dbReference>
<evidence type="ECO:0000256" key="5">
    <source>
        <dbReference type="ARBA" id="ARBA00022643"/>
    </source>
</evidence>
<keyword evidence="7" id="KW-0521">NADP</keyword>
<dbReference type="PANTHER" id="PTHR45846:SF1">
    <property type="entry name" value="TRNA-DIHYDROURIDINE(47) SYNTHASE [NAD(P)(+)]-LIKE"/>
    <property type="match status" value="1"/>
</dbReference>
<dbReference type="InterPro" id="IPR018517">
    <property type="entry name" value="tRNA_hU_synthase_CS"/>
</dbReference>
<organism evidence="16 17">
    <name type="scientific">Pseudoprevotella muciniphila</name>
    <dbReference type="NCBI Taxonomy" id="2133944"/>
    <lineage>
        <taxon>Bacteria</taxon>
        <taxon>Pseudomonadati</taxon>
        <taxon>Bacteroidota</taxon>
        <taxon>Bacteroidia</taxon>
        <taxon>Bacteroidales</taxon>
        <taxon>Prevotellaceae</taxon>
        <taxon>Pseudoprevotella</taxon>
    </lineage>
</organism>
<evidence type="ECO:0000313" key="17">
    <source>
        <dbReference type="Proteomes" id="UP000249375"/>
    </source>
</evidence>
<comment type="function">
    <text evidence="2 12">Catalyzes the synthesis of 5,6-dihydrouridine (D), a modified base found in the D-loop of most tRNAs, via the reduction of the C5-C6 double bond in target uridines.</text>
</comment>
<keyword evidence="8" id="KW-0694">RNA-binding</keyword>
<keyword evidence="17" id="KW-1185">Reference proteome</keyword>
<comment type="catalytic activity">
    <reaction evidence="10">
        <text>a 5,6-dihydrouridine in tRNA + NADP(+) = a uridine in tRNA + NADPH + H(+)</text>
        <dbReference type="Rhea" id="RHEA:23624"/>
        <dbReference type="Rhea" id="RHEA-COMP:13339"/>
        <dbReference type="Rhea" id="RHEA-COMP:13887"/>
        <dbReference type="ChEBI" id="CHEBI:15378"/>
        <dbReference type="ChEBI" id="CHEBI:57783"/>
        <dbReference type="ChEBI" id="CHEBI:58349"/>
        <dbReference type="ChEBI" id="CHEBI:65315"/>
        <dbReference type="ChEBI" id="CHEBI:74443"/>
    </reaction>
</comment>
<dbReference type="GO" id="GO:0017150">
    <property type="term" value="F:tRNA dihydrouridine synthase activity"/>
    <property type="evidence" value="ECO:0007669"/>
    <property type="project" value="InterPro"/>
</dbReference>
<reference evidence="16 17" key="1">
    <citation type="submission" date="2018-11" db="EMBL/GenBank/DDBJ databases">
        <authorList>
            <person name="Na S.W."/>
            <person name="Baik M."/>
        </authorList>
    </citation>
    <scope>NUCLEOTIDE SEQUENCE [LARGE SCALE GENOMIC DNA]</scope>
    <source>
        <strain evidence="16 17">E39</strain>
    </source>
</reference>
<dbReference type="GO" id="GO:0000049">
    <property type="term" value="F:tRNA binding"/>
    <property type="evidence" value="ECO:0007669"/>
    <property type="project" value="UniProtKB-KW"/>
</dbReference>
<dbReference type="NCBIfam" id="TIGR00737">
    <property type="entry name" value="nifR3_yhdG"/>
    <property type="match status" value="1"/>
</dbReference>
<dbReference type="InterPro" id="IPR004652">
    <property type="entry name" value="DusB-like"/>
</dbReference>
<evidence type="ECO:0000256" key="11">
    <source>
        <dbReference type="ARBA" id="ARBA00048802"/>
    </source>
</evidence>
<protein>
    <recommendedName>
        <fullName evidence="12">tRNA-dihydrouridine synthase</fullName>
        <ecNumber evidence="12">1.3.1.-</ecNumber>
    </recommendedName>
</protein>
<dbReference type="GO" id="GO:0050660">
    <property type="term" value="F:flavin adenine dinucleotide binding"/>
    <property type="evidence" value="ECO:0007669"/>
    <property type="project" value="InterPro"/>
</dbReference>
<evidence type="ECO:0000256" key="4">
    <source>
        <dbReference type="ARBA" id="ARBA00022630"/>
    </source>
</evidence>
<dbReference type="Gene3D" id="3.20.20.70">
    <property type="entry name" value="Aldolase class I"/>
    <property type="match status" value="1"/>
</dbReference>
<keyword evidence="14" id="KW-0547">Nucleotide-binding</keyword>
<dbReference type="KEGG" id="alq:C7Y71_007970"/>
<evidence type="ECO:0000259" key="15">
    <source>
        <dbReference type="Pfam" id="PF01207"/>
    </source>
</evidence>
<dbReference type="EMBL" id="CP033459">
    <property type="protein sequence ID" value="QFQ12958.1"/>
    <property type="molecule type" value="Genomic_DNA"/>
</dbReference>
<dbReference type="PANTHER" id="PTHR45846">
    <property type="entry name" value="TRNA-DIHYDROURIDINE(47) SYNTHASE [NAD(P)(+)]-LIKE"/>
    <property type="match status" value="1"/>
</dbReference>
<dbReference type="CDD" id="cd02801">
    <property type="entry name" value="DUS_like_FMN"/>
    <property type="match status" value="1"/>
</dbReference>
<evidence type="ECO:0000256" key="3">
    <source>
        <dbReference type="ARBA" id="ARBA00022555"/>
    </source>
</evidence>
<evidence type="ECO:0000256" key="6">
    <source>
        <dbReference type="ARBA" id="ARBA00022694"/>
    </source>
</evidence>
<comment type="similarity">
    <text evidence="12">Belongs to the dus family.</text>
</comment>
<evidence type="ECO:0000313" key="16">
    <source>
        <dbReference type="EMBL" id="QFQ12958.1"/>
    </source>
</evidence>
<dbReference type="AlphaFoldDB" id="A0A5P8E7P2"/>
<evidence type="ECO:0000256" key="1">
    <source>
        <dbReference type="ARBA" id="ARBA00001917"/>
    </source>
</evidence>
<dbReference type="Gene3D" id="1.10.1200.80">
    <property type="entry name" value="Putative flavin oxidoreducatase, domain 2"/>
    <property type="match status" value="1"/>
</dbReference>
<evidence type="ECO:0000256" key="7">
    <source>
        <dbReference type="ARBA" id="ARBA00022857"/>
    </source>
</evidence>
<evidence type="ECO:0000256" key="13">
    <source>
        <dbReference type="PIRSR" id="PIRSR006621-1"/>
    </source>
</evidence>
<evidence type="ECO:0000256" key="9">
    <source>
        <dbReference type="ARBA" id="ARBA00023002"/>
    </source>
</evidence>
<dbReference type="InterPro" id="IPR024036">
    <property type="entry name" value="tRNA-dHydroUridine_Synthase_C"/>
</dbReference>
<dbReference type="OrthoDB" id="9764501at2"/>
<evidence type="ECO:0000256" key="14">
    <source>
        <dbReference type="PIRSR" id="PIRSR006621-2"/>
    </source>
</evidence>
<feature type="binding site" evidence="14">
    <location>
        <position position="141"/>
    </location>
    <ligand>
        <name>FMN</name>
        <dbReference type="ChEBI" id="CHEBI:58210"/>
    </ligand>
</feature>
<comment type="catalytic activity">
    <reaction evidence="11">
        <text>a 5,6-dihydrouridine in tRNA + NAD(+) = a uridine in tRNA + NADH + H(+)</text>
        <dbReference type="Rhea" id="RHEA:54452"/>
        <dbReference type="Rhea" id="RHEA-COMP:13339"/>
        <dbReference type="Rhea" id="RHEA-COMP:13887"/>
        <dbReference type="ChEBI" id="CHEBI:15378"/>
        <dbReference type="ChEBI" id="CHEBI:57540"/>
        <dbReference type="ChEBI" id="CHEBI:57945"/>
        <dbReference type="ChEBI" id="CHEBI:65315"/>
        <dbReference type="ChEBI" id="CHEBI:74443"/>
    </reaction>
</comment>
<dbReference type="EC" id="1.3.1.-" evidence="12"/>
<keyword evidence="6 12" id="KW-0819">tRNA processing</keyword>
<evidence type="ECO:0000256" key="10">
    <source>
        <dbReference type="ARBA" id="ARBA00048205"/>
    </source>
</evidence>
<comment type="cofactor">
    <cofactor evidence="1 12 14">
        <name>FMN</name>
        <dbReference type="ChEBI" id="CHEBI:58210"/>
    </cofactor>
</comment>
<feature type="binding site" evidence="14">
    <location>
        <position position="71"/>
    </location>
    <ligand>
        <name>FMN</name>
        <dbReference type="ChEBI" id="CHEBI:58210"/>
    </ligand>
</feature>
<keyword evidence="5 12" id="KW-0288">FMN</keyword>